<keyword evidence="3" id="KW-1185">Reference proteome</keyword>
<sequence>MEPSLPPITRASTTGSQARSVTFELSKVEELLVCCEDNRGPSFVERQSEFDSERLSCPNPDNKDDHAWYRSRYWSGAAAIAVLLVAAGSSACIAYSVGRRHGAAGCESSIAK</sequence>
<dbReference type="RefSeq" id="XP_005777306.1">
    <property type="nucleotide sequence ID" value="XM_005777249.1"/>
</dbReference>
<keyword evidence="1" id="KW-1133">Transmembrane helix</keyword>
<dbReference type="HOGENOM" id="CLU_2150627_0_0_1"/>
<protein>
    <submittedName>
        <fullName evidence="2">Uncharacterized protein</fullName>
    </submittedName>
</protein>
<dbReference type="GeneID" id="17283894"/>
<organism evidence="2 3">
    <name type="scientific">Emiliania huxleyi (strain CCMP1516)</name>
    <dbReference type="NCBI Taxonomy" id="280463"/>
    <lineage>
        <taxon>Eukaryota</taxon>
        <taxon>Haptista</taxon>
        <taxon>Haptophyta</taxon>
        <taxon>Prymnesiophyceae</taxon>
        <taxon>Isochrysidales</taxon>
        <taxon>Noelaerhabdaceae</taxon>
        <taxon>Emiliania</taxon>
    </lineage>
</organism>
<name>A0A0D3KS88_EMIH1</name>
<dbReference type="KEGG" id="ehx:EMIHUDRAFT_440080"/>
<dbReference type="KEGG" id="ehx:EMIHUDRAFT_367549"/>
<dbReference type="RefSeq" id="XP_005791052.1">
    <property type="nucleotide sequence ID" value="XM_005790995.1"/>
</dbReference>
<dbReference type="EnsemblProtists" id="EOD38623">
    <property type="protein sequence ID" value="EOD38623"/>
    <property type="gene ID" value="EMIHUDRAFT_440080"/>
</dbReference>
<feature type="transmembrane region" description="Helical" evidence="1">
    <location>
        <begin position="73"/>
        <end position="95"/>
    </location>
</feature>
<accession>A0A0D3KS88</accession>
<dbReference type="EnsemblProtists" id="EOD24877">
    <property type="protein sequence ID" value="EOD24877"/>
    <property type="gene ID" value="EMIHUDRAFT_367549"/>
</dbReference>
<dbReference type="PaxDb" id="2903-EOD24877"/>
<dbReference type="GeneID" id="17270415"/>
<reference evidence="3" key="1">
    <citation type="journal article" date="2013" name="Nature">
        <title>Pan genome of the phytoplankton Emiliania underpins its global distribution.</title>
        <authorList>
            <person name="Read B.A."/>
            <person name="Kegel J."/>
            <person name="Klute M.J."/>
            <person name="Kuo A."/>
            <person name="Lefebvre S.C."/>
            <person name="Maumus F."/>
            <person name="Mayer C."/>
            <person name="Miller J."/>
            <person name="Monier A."/>
            <person name="Salamov A."/>
            <person name="Young J."/>
            <person name="Aguilar M."/>
            <person name="Claverie J.M."/>
            <person name="Frickenhaus S."/>
            <person name="Gonzalez K."/>
            <person name="Herman E.K."/>
            <person name="Lin Y.C."/>
            <person name="Napier J."/>
            <person name="Ogata H."/>
            <person name="Sarno A.F."/>
            <person name="Shmutz J."/>
            <person name="Schroeder D."/>
            <person name="de Vargas C."/>
            <person name="Verret F."/>
            <person name="von Dassow P."/>
            <person name="Valentin K."/>
            <person name="Van de Peer Y."/>
            <person name="Wheeler G."/>
            <person name="Dacks J.B."/>
            <person name="Delwiche C.F."/>
            <person name="Dyhrman S.T."/>
            <person name="Glockner G."/>
            <person name="John U."/>
            <person name="Richards T."/>
            <person name="Worden A.Z."/>
            <person name="Zhang X."/>
            <person name="Grigoriev I.V."/>
            <person name="Allen A.E."/>
            <person name="Bidle K."/>
            <person name="Borodovsky M."/>
            <person name="Bowler C."/>
            <person name="Brownlee C."/>
            <person name="Cock J.M."/>
            <person name="Elias M."/>
            <person name="Gladyshev V.N."/>
            <person name="Groth M."/>
            <person name="Guda C."/>
            <person name="Hadaegh A."/>
            <person name="Iglesias-Rodriguez M.D."/>
            <person name="Jenkins J."/>
            <person name="Jones B.M."/>
            <person name="Lawson T."/>
            <person name="Leese F."/>
            <person name="Lindquist E."/>
            <person name="Lobanov A."/>
            <person name="Lomsadze A."/>
            <person name="Malik S.B."/>
            <person name="Marsh M.E."/>
            <person name="Mackinder L."/>
            <person name="Mock T."/>
            <person name="Mueller-Roeber B."/>
            <person name="Pagarete A."/>
            <person name="Parker M."/>
            <person name="Probert I."/>
            <person name="Quesneville H."/>
            <person name="Raines C."/>
            <person name="Rensing S.A."/>
            <person name="Riano-Pachon D.M."/>
            <person name="Richier S."/>
            <person name="Rokitta S."/>
            <person name="Shiraiwa Y."/>
            <person name="Soanes D.M."/>
            <person name="van der Giezen M."/>
            <person name="Wahlund T.M."/>
            <person name="Williams B."/>
            <person name="Wilson W."/>
            <person name="Wolfe G."/>
            <person name="Wurch L.L."/>
        </authorList>
    </citation>
    <scope>NUCLEOTIDE SEQUENCE</scope>
</reference>
<evidence type="ECO:0000313" key="3">
    <source>
        <dbReference type="Proteomes" id="UP000013827"/>
    </source>
</evidence>
<dbReference type="AlphaFoldDB" id="A0A0D3KS88"/>
<keyword evidence="1" id="KW-0812">Transmembrane</keyword>
<evidence type="ECO:0000256" key="1">
    <source>
        <dbReference type="SAM" id="Phobius"/>
    </source>
</evidence>
<evidence type="ECO:0000313" key="2">
    <source>
        <dbReference type="EnsemblProtists" id="EOD38623"/>
    </source>
</evidence>
<proteinExistence type="predicted"/>
<dbReference type="Proteomes" id="UP000013827">
    <property type="component" value="Unassembled WGS sequence"/>
</dbReference>
<reference evidence="2" key="2">
    <citation type="submission" date="2024-10" db="UniProtKB">
        <authorList>
            <consortium name="EnsemblProtists"/>
        </authorList>
    </citation>
    <scope>IDENTIFICATION</scope>
</reference>
<keyword evidence="1" id="KW-0472">Membrane</keyword>